<evidence type="ECO:0000313" key="3">
    <source>
        <dbReference type="EMBL" id="EOA14738.1"/>
    </source>
</evidence>
<keyword evidence="4" id="KW-1185">Reference proteome</keyword>
<feature type="signal peptide" evidence="2">
    <location>
        <begin position="1"/>
        <end position="26"/>
    </location>
</feature>
<dbReference type="Pfam" id="PF04979">
    <property type="entry name" value="IPP-2"/>
    <property type="match status" value="1"/>
</dbReference>
<feature type="compositionally biased region" description="Basic and acidic residues" evidence="1">
    <location>
        <begin position="93"/>
        <end position="104"/>
    </location>
</feature>
<organism evidence="3 4">
    <name type="scientific">Capsella rubella</name>
    <dbReference type="NCBI Taxonomy" id="81985"/>
    <lineage>
        <taxon>Eukaryota</taxon>
        <taxon>Viridiplantae</taxon>
        <taxon>Streptophyta</taxon>
        <taxon>Embryophyta</taxon>
        <taxon>Tracheophyta</taxon>
        <taxon>Spermatophyta</taxon>
        <taxon>Magnoliopsida</taxon>
        <taxon>eudicotyledons</taxon>
        <taxon>Gunneridae</taxon>
        <taxon>Pentapetalae</taxon>
        <taxon>rosids</taxon>
        <taxon>malvids</taxon>
        <taxon>Brassicales</taxon>
        <taxon>Brassicaceae</taxon>
        <taxon>Camelineae</taxon>
        <taxon>Capsella</taxon>
    </lineage>
</organism>
<dbReference type="GO" id="GO:0009966">
    <property type="term" value="P:regulation of signal transduction"/>
    <property type="evidence" value="ECO:0007669"/>
    <property type="project" value="InterPro"/>
</dbReference>
<feature type="chain" id="PRO_5004351715" evidence="2">
    <location>
        <begin position="27"/>
        <end position="155"/>
    </location>
</feature>
<name>R0GU76_9BRAS</name>
<accession>R0GU76</accession>
<dbReference type="EMBL" id="KB870812">
    <property type="protein sequence ID" value="EOA14738.1"/>
    <property type="molecule type" value="Genomic_DNA"/>
</dbReference>
<evidence type="ECO:0000256" key="2">
    <source>
        <dbReference type="SAM" id="SignalP"/>
    </source>
</evidence>
<dbReference type="STRING" id="81985.R0GU76"/>
<keyword evidence="2" id="KW-0732">Signal</keyword>
<gene>
    <name evidence="3" type="ORF">CARUB_v10028031mg</name>
</gene>
<sequence length="155" mass="16743">MTEPKSRIVNCKILGTLLSLVKGGRAFDECVDDMQRAEELRNSLNDAAASSSQGSGGGGWTSSDEEEADPMDQDEEGSENGKNARFNAHRKAHYDEFRKVKELRSSGSFYEEEEEEDDAAKGSKSEATSSRHTKGAQKELAAGTTVSEKSSSSPS</sequence>
<feature type="region of interest" description="Disordered" evidence="1">
    <location>
        <begin position="41"/>
        <end position="155"/>
    </location>
</feature>
<dbReference type="AlphaFoldDB" id="R0GU76"/>
<dbReference type="PANTHER" id="PTHR12398">
    <property type="entry name" value="PROTEIN PHOSPHATASE INHIBITOR"/>
    <property type="match status" value="1"/>
</dbReference>
<evidence type="ECO:0000256" key="1">
    <source>
        <dbReference type="SAM" id="MobiDB-lite"/>
    </source>
</evidence>
<dbReference type="GO" id="GO:0004864">
    <property type="term" value="F:protein phosphatase inhibitor activity"/>
    <property type="evidence" value="ECO:0007669"/>
    <property type="project" value="InterPro"/>
</dbReference>
<dbReference type="InterPro" id="IPR007062">
    <property type="entry name" value="PPI-2"/>
</dbReference>
<protein>
    <submittedName>
        <fullName evidence="3">Uncharacterized protein</fullName>
    </submittedName>
</protein>
<feature type="compositionally biased region" description="Acidic residues" evidence="1">
    <location>
        <begin position="63"/>
        <end position="78"/>
    </location>
</feature>
<evidence type="ECO:0000313" key="4">
    <source>
        <dbReference type="Proteomes" id="UP000029121"/>
    </source>
</evidence>
<reference evidence="4" key="1">
    <citation type="journal article" date="2013" name="Nat. Genet.">
        <title>The Capsella rubella genome and the genomic consequences of rapid mating system evolution.</title>
        <authorList>
            <person name="Slotte T."/>
            <person name="Hazzouri K.M."/>
            <person name="Agren J.A."/>
            <person name="Koenig D."/>
            <person name="Maumus F."/>
            <person name="Guo Y.L."/>
            <person name="Steige K."/>
            <person name="Platts A.E."/>
            <person name="Escobar J.S."/>
            <person name="Newman L.K."/>
            <person name="Wang W."/>
            <person name="Mandakova T."/>
            <person name="Vello E."/>
            <person name="Smith L.M."/>
            <person name="Henz S.R."/>
            <person name="Steffen J."/>
            <person name="Takuno S."/>
            <person name="Brandvain Y."/>
            <person name="Coop G."/>
            <person name="Andolfatto P."/>
            <person name="Hu T.T."/>
            <person name="Blanchette M."/>
            <person name="Clark R.M."/>
            <person name="Quesneville H."/>
            <person name="Nordborg M."/>
            <person name="Gaut B.S."/>
            <person name="Lysak M.A."/>
            <person name="Jenkins J."/>
            <person name="Grimwood J."/>
            <person name="Chapman J."/>
            <person name="Prochnik S."/>
            <person name="Shu S."/>
            <person name="Rokhsar D."/>
            <person name="Schmutz J."/>
            <person name="Weigel D."/>
            <person name="Wright S.I."/>
        </authorList>
    </citation>
    <scope>NUCLEOTIDE SEQUENCE [LARGE SCALE GENOMIC DNA]</scope>
    <source>
        <strain evidence="4">cv. Monte Gargano</strain>
    </source>
</reference>
<dbReference type="PANTHER" id="PTHR12398:SF20">
    <property type="entry name" value="PROTEIN PHOSPHATASE 1 REGULATORY INHIBITOR SUBUNIT 2"/>
    <property type="match status" value="1"/>
</dbReference>
<proteinExistence type="predicted"/>
<dbReference type="Proteomes" id="UP000029121">
    <property type="component" value="Unassembled WGS sequence"/>
</dbReference>